<dbReference type="Proteomes" id="UP000253410">
    <property type="component" value="Unassembled WGS sequence"/>
</dbReference>
<feature type="transmembrane region" description="Helical" evidence="1">
    <location>
        <begin position="328"/>
        <end position="349"/>
    </location>
</feature>
<keyword evidence="1" id="KW-0812">Transmembrane</keyword>
<dbReference type="RefSeq" id="WP_113614509.1">
    <property type="nucleotide sequence ID" value="NZ_QFFJ01000001.1"/>
</dbReference>
<gene>
    <name evidence="2" type="ORF">DF182_04710</name>
</gene>
<protein>
    <submittedName>
        <fullName evidence="2">Uncharacterized protein</fullName>
    </submittedName>
</protein>
<organism evidence="2 3">
    <name type="scientific">Chitinophaga flava</name>
    <dbReference type="NCBI Taxonomy" id="2259036"/>
    <lineage>
        <taxon>Bacteria</taxon>
        <taxon>Pseudomonadati</taxon>
        <taxon>Bacteroidota</taxon>
        <taxon>Chitinophagia</taxon>
        <taxon>Chitinophagales</taxon>
        <taxon>Chitinophagaceae</taxon>
        <taxon>Chitinophaga</taxon>
    </lineage>
</organism>
<sequence length="365" mass="41445">MFSNLAIDVALGLIFIFLLYSLLASIVQEMIARLFNARARILTKGLRRLLEDNDHSGALGIFGRFTFFNWFYEMGWSIVYFFSPFHKSAFLKKFYHSPSIKYLGENSASARPAYISPQIFSQTMVHLLRGQATENQPEKAAISECLAHNTLQLGPDTLAHLRNLFEDAQEDVPQFRKNMETWFNETMTRASGWYRRQTQVWLLILGMGIAAVFNVDSIAIARILMKDKSAREQMVQLVTSREPSFAAMTDTLLQKNVMHRDSAYFRHDTSFQVLMKDTALIGIYGILRQDAGDAQSVLGISRSCVTDSTGGKKRTHCGFTHPYQQNGWMVLAGWIITSLAISLGAPFWFDLLGRVVKFRTAPPQR</sequence>
<keyword evidence="3" id="KW-1185">Reference proteome</keyword>
<feature type="transmembrane region" description="Helical" evidence="1">
    <location>
        <begin position="200"/>
        <end position="224"/>
    </location>
</feature>
<evidence type="ECO:0000313" key="3">
    <source>
        <dbReference type="Proteomes" id="UP000253410"/>
    </source>
</evidence>
<evidence type="ECO:0000313" key="2">
    <source>
        <dbReference type="EMBL" id="RBL91906.1"/>
    </source>
</evidence>
<name>A0A365XZV1_9BACT</name>
<evidence type="ECO:0000256" key="1">
    <source>
        <dbReference type="SAM" id="Phobius"/>
    </source>
</evidence>
<dbReference type="AlphaFoldDB" id="A0A365XZV1"/>
<proteinExistence type="predicted"/>
<keyword evidence="1" id="KW-1133">Transmembrane helix</keyword>
<comment type="caution">
    <text evidence="2">The sequence shown here is derived from an EMBL/GenBank/DDBJ whole genome shotgun (WGS) entry which is preliminary data.</text>
</comment>
<keyword evidence="1" id="KW-0472">Membrane</keyword>
<reference evidence="2 3" key="1">
    <citation type="submission" date="2018-05" db="EMBL/GenBank/DDBJ databases">
        <title>Chitinophaga sp. K3CV102501T nov., isolated from isolated from a monsoon evergreen broad-leaved forest soil.</title>
        <authorList>
            <person name="Lv Y."/>
        </authorList>
    </citation>
    <scope>NUCLEOTIDE SEQUENCE [LARGE SCALE GENOMIC DNA]</scope>
    <source>
        <strain evidence="2 3">GDMCC 1.1325</strain>
    </source>
</reference>
<dbReference type="OrthoDB" id="6286374at2"/>
<accession>A0A365XZV1</accession>
<dbReference type="EMBL" id="QFFJ01000001">
    <property type="protein sequence ID" value="RBL91906.1"/>
    <property type="molecule type" value="Genomic_DNA"/>
</dbReference>